<evidence type="ECO:0000313" key="1">
    <source>
        <dbReference type="EMBL" id="KAF0750869.1"/>
    </source>
</evidence>
<protein>
    <submittedName>
        <fullName evidence="1">Uncharacterized protein</fullName>
    </submittedName>
</protein>
<dbReference type="OrthoDB" id="823504at2759"/>
<evidence type="ECO:0000313" key="2">
    <source>
        <dbReference type="Proteomes" id="UP000478052"/>
    </source>
</evidence>
<dbReference type="EMBL" id="VUJU01005561">
    <property type="protein sequence ID" value="KAF0750869.1"/>
    <property type="molecule type" value="Genomic_DNA"/>
</dbReference>
<keyword evidence="2" id="KW-1185">Reference proteome</keyword>
<sequence>TNGSALPYPRVLDINIFMNREIYKVYENNVLLLPFGRLLAHDISGMPNDLISDENGDAIDCCLSENKIKKYTQCQIALVNLPDDPIYVIILMET</sequence>
<accession>A0A6G0Y8E4</accession>
<dbReference type="Pfam" id="PF03098">
    <property type="entry name" value="An_peroxidase"/>
    <property type="match status" value="1"/>
</dbReference>
<reference evidence="1 2" key="1">
    <citation type="submission" date="2019-08" db="EMBL/GenBank/DDBJ databases">
        <title>Whole genome of Aphis craccivora.</title>
        <authorList>
            <person name="Voronova N.V."/>
            <person name="Shulinski R.S."/>
            <person name="Bandarenka Y.V."/>
            <person name="Zhorov D.G."/>
            <person name="Warner D."/>
        </authorList>
    </citation>
    <scope>NUCLEOTIDE SEQUENCE [LARGE SCALE GENOMIC DNA]</scope>
    <source>
        <strain evidence="1">180601</strain>
        <tissue evidence="1">Whole Body</tissue>
    </source>
</reference>
<feature type="non-terminal residue" evidence="1">
    <location>
        <position position="1"/>
    </location>
</feature>
<name>A0A6G0Y8E4_APHCR</name>
<dbReference type="InterPro" id="IPR019791">
    <property type="entry name" value="Haem_peroxidase_animal"/>
</dbReference>
<proteinExistence type="predicted"/>
<organism evidence="1 2">
    <name type="scientific">Aphis craccivora</name>
    <name type="common">Cowpea aphid</name>
    <dbReference type="NCBI Taxonomy" id="307492"/>
    <lineage>
        <taxon>Eukaryota</taxon>
        <taxon>Metazoa</taxon>
        <taxon>Ecdysozoa</taxon>
        <taxon>Arthropoda</taxon>
        <taxon>Hexapoda</taxon>
        <taxon>Insecta</taxon>
        <taxon>Pterygota</taxon>
        <taxon>Neoptera</taxon>
        <taxon>Paraneoptera</taxon>
        <taxon>Hemiptera</taxon>
        <taxon>Sternorrhyncha</taxon>
        <taxon>Aphidomorpha</taxon>
        <taxon>Aphidoidea</taxon>
        <taxon>Aphididae</taxon>
        <taxon>Aphidini</taxon>
        <taxon>Aphis</taxon>
        <taxon>Aphis</taxon>
    </lineage>
</organism>
<gene>
    <name evidence="1" type="ORF">FWK35_00023964</name>
</gene>
<dbReference type="AlphaFoldDB" id="A0A6G0Y8E4"/>
<dbReference type="Proteomes" id="UP000478052">
    <property type="component" value="Unassembled WGS sequence"/>
</dbReference>
<comment type="caution">
    <text evidence="1">The sequence shown here is derived from an EMBL/GenBank/DDBJ whole genome shotgun (WGS) entry which is preliminary data.</text>
</comment>